<accession>A0ABM1VE04</accession>
<feature type="signal peptide" evidence="1">
    <location>
        <begin position="1"/>
        <end position="20"/>
    </location>
</feature>
<gene>
    <name evidence="3" type="primary">LOC107024817</name>
</gene>
<dbReference type="RefSeq" id="XP_027773972.1">
    <property type="nucleotide sequence ID" value="XM_027918171.1"/>
</dbReference>
<dbReference type="PIRSF" id="PIRSF002703">
    <property type="entry name" value="Thaumatin"/>
    <property type="match status" value="1"/>
</dbReference>
<sequence>MIAKFVINVMFLFFFYGSDGAKFIIKNNCPYTIWPATLTSKGEQLSTGFELASQASSSLDVQNSWSGRIWARYHCSKNGKNFTCLSGDCDSGEVACNGKGPIPPETLLEFTLVGYEGKDFYDVSLVDGFNLPVSIKPLNRGDCNTTSCPIDINKQGCPNELAVRNPVGGGIIGCKSACVAYQQPQYCCTGSYGSPQTCKPTRYSRRFKHFCPLAYTYAYDDQNSTFTCIKVDYMITFCP</sequence>
<keyword evidence="2" id="KW-1185">Reference proteome</keyword>
<keyword evidence="1" id="KW-0732">Signal</keyword>
<proteinExistence type="predicted"/>
<organism evidence="2 3">
    <name type="scientific">Solanum pennellii</name>
    <name type="common">Tomato</name>
    <name type="synonym">Lycopersicon pennellii</name>
    <dbReference type="NCBI Taxonomy" id="28526"/>
    <lineage>
        <taxon>Eukaryota</taxon>
        <taxon>Viridiplantae</taxon>
        <taxon>Streptophyta</taxon>
        <taxon>Embryophyta</taxon>
        <taxon>Tracheophyta</taxon>
        <taxon>Spermatophyta</taxon>
        <taxon>Magnoliopsida</taxon>
        <taxon>eudicotyledons</taxon>
        <taxon>Gunneridae</taxon>
        <taxon>Pentapetalae</taxon>
        <taxon>asterids</taxon>
        <taxon>lamiids</taxon>
        <taxon>Solanales</taxon>
        <taxon>Solanaceae</taxon>
        <taxon>Solanoideae</taxon>
        <taxon>Solaneae</taxon>
        <taxon>Solanum</taxon>
        <taxon>Solanum subgen. Lycopersicon</taxon>
    </lineage>
</organism>
<dbReference type="InterPro" id="IPR001938">
    <property type="entry name" value="Thaumatin"/>
</dbReference>
<name>A0ABM1VE04_SOLPN</name>
<reference evidence="3" key="2">
    <citation type="submission" date="2025-08" db="UniProtKB">
        <authorList>
            <consortium name="RefSeq"/>
        </authorList>
    </citation>
    <scope>IDENTIFICATION</scope>
</reference>
<dbReference type="GeneID" id="107024817"/>
<dbReference type="Pfam" id="PF00314">
    <property type="entry name" value="Thaumatin"/>
    <property type="match status" value="1"/>
</dbReference>
<evidence type="ECO:0000313" key="2">
    <source>
        <dbReference type="Proteomes" id="UP000694930"/>
    </source>
</evidence>
<dbReference type="CDD" id="cd09218">
    <property type="entry name" value="TLP-PA"/>
    <property type="match status" value="1"/>
</dbReference>
<dbReference type="SUPFAM" id="SSF49870">
    <property type="entry name" value="Osmotin, thaumatin-like protein"/>
    <property type="match status" value="1"/>
</dbReference>
<protein>
    <submittedName>
        <fullName evidence="3">Thaumatin-like protein 1</fullName>
    </submittedName>
</protein>
<dbReference type="InterPro" id="IPR037176">
    <property type="entry name" value="Osmotin/thaumatin-like_sf"/>
</dbReference>
<evidence type="ECO:0000256" key="1">
    <source>
        <dbReference type="SAM" id="SignalP"/>
    </source>
</evidence>
<dbReference type="PANTHER" id="PTHR31048">
    <property type="entry name" value="OS03G0233200 PROTEIN"/>
    <property type="match status" value="1"/>
</dbReference>
<dbReference type="PRINTS" id="PR00347">
    <property type="entry name" value="THAUMATIN"/>
</dbReference>
<dbReference type="Proteomes" id="UP000694930">
    <property type="component" value="Chromosome 7"/>
</dbReference>
<dbReference type="SMART" id="SM00205">
    <property type="entry name" value="THN"/>
    <property type="match status" value="1"/>
</dbReference>
<dbReference type="PROSITE" id="PS51367">
    <property type="entry name" value="THAUMATIN_2"/>
    <property type="match status" value="1"/>
</dbReference>
<reference evidence="2" key="1">
    <citation type="journal article" date="2014" name="Nat. Genet.">
        <title>The genome of the stress-tolerant wild tomato species Solanum pennellii.</title>
        <authorList>
            <person name="Bolger A."/>
            <person name="Scossa F."/>
            <person name="Bolger M.E."/>
            <person name="Lanz C."/>
            <person name="Maumus F."/>
            <person name="Tohge T."/>
            <person name="Quesneville H."/>
            <person name="Alseekh S."/>
            <person name="Sorensen I."/>
            <person name="Lichtenstein G."/>
            <person name="Fich E.A."/>
            <person name="Conte M."/>
            <person name="Keller H."/>
            <person name="Schneeberger K."/>
            <person name="Schwacke R."/>
            <person name="Ofner I."/>
            <person name="Vrebalov J."/>
            <person name="Xu Y."/>
            <person name="Osorio S."/>
            <person name="Aflitos S.A."/>
            <person name="Schijlen E."/>
            <person name="Jimenez-Gomez J.M."/>
            <person name="Ryngajllo M."/>
            <person name="Kimura S."/>
            <person name="Kumar R."/>
            <person name="Koenig D."/>
            <person name="Headland L.R."/>
            <person name="Maloof J.N."/>
            <person name="Sinha N."/>
            <person name="van Ham R.C."/>
            <person name="Lankhorst R.K."/>
            <person name="Mao L."/>
            <person name="Vogel A."/>
            <person name="Arsova B."/>
            <person name="Panstruga R."/>
            <person name="Fei Z."/>
            <person name="Rose J.K."/>
            <person name="Zamir D."/>
            <person name="Carrari F."/>
            <person name="Giovannoni J.J."/>
            <person name="Weigel D."/>
            <person name="Usadel B."/>
            <person name="Fernie A.R."/>
        </authorList>
    </citation>
    <scope>NUCLEOTIDE SEQUENCE [LARGE SCALE GENOMIC DNA]</scope>
    <source>
        <strain evidence="2">cv. LA0716</strain>
    </source>
</reference>
<evidence type="ECO:0000313" key="3">
    <source>
        <dbReference type="RefSeq" id="XP_027773972.1"/>
    </source>
</evidence>
<feature type="chain" id="PRO_5045038042" evidence="1">
    <location>
        <begin position="21"/>
        <end position="239"/>
    </location>
</feature>
<dbReference type="Gene3D" id="2.60.110.10">
    <property type="entry name" value="Thaumatin"/>
    <property type="match status" value="1"/>
</dbReference>